<evidence type="ECO:0000256" key="2">
    <source>
        <dbReference type="SAM" id="MobiDB-lite"/>
    </source>
</evidence>
<accession>A0ABY8EVM9</accession>
<keyword evidence="3" id="KW-0812">Transmembrane</keyword>
<evidence type="ECO:0000256" key="3">
    <source>
        <dbReference type="SAM" id="Phobius"/>
    </source>
</evidence>
<name>A0ABY8EVM9_MALFU</name>
<dbReference type="PANTHER" id="PTHR23409:SF18">
    <property type="entry name" value="RIBONUCLEOSIDE-DIPHOSPHATE REDUCTASE SUBUNIT M2"/>
    <property type="match status" value="1"/>
</dbReference>
<feature type="compositionally biased region" description="Basic and acidic residues" evidence="2">
    <location>
        <begin position="25"/>
        <end position="36"/>
    </location>
</feature>
<feature type="region of interest" description="Disordered" evidence="2">
    <location>
        <begin position="372"/>
        <end position="393"/>
    </location>
</feature>
<dbReference type="InterPro" id="IPR033909">
    <property type="entry name" value="RNR_small"/>
</dbReference>
<keyword evidence="4" id="KW-0560">Oxidoreductase</keyword>
<feature type="region of interest" description="Disordered" evidence="2">
    <location>
        <begin position="1"/>
        <end position="43"/>
    </location>
</feature>
<dbReference type="Pfam" id="PF00268">
    <property type="entry name" value="Ribonuc_red_sm"/>
    <property type="match status" value="1"/>
</dbReference>
<gene>
    <name evidence="4" type="primary">RNR2</name>
    <name evidence="4" type="ORF">GLX27_003657</name>
</gene>
<dbReference type="EC" id="1.17.4.1" evidence="4"/>
<feature type="transmembrane region" description="Helical" evidence="3">
    <location>
        <begin position="223"/>
        <end position="244"/>
    </location>
</feature>
<dbReference type="SUPFAM" id="SSF47240">
    <property type="entry name" value="Ferritin-like"/>
    <property type="match status" value="1"/>
</dbReference>
<keyword evidence="5" id="KW-1185">Reference proteome</keyword>
<dbReference type="GO" id="GO:0004748">
    <property type="term" value="F:ribonucleoside-diphosphate reductase activity, thioredoxin disulfide as acceptor"/>
    <property type="evidence" value="ECO:0007669"/>
    <property type="project" value="UniProtKB-EC"/>
</dbReference>
<proteinExistence type="inferred from homology"/>
<evidence type="ECO:0000313" key="4">
    <source>
        <dbReference type="EMBL" id="WFD48984.1"/>
    </source>
</evidence>
<dbReference type="PANTHER" id="PTHR23409">
    <property type="entry name" value="RIBONUCLEOSIDE-DIPHOSPHATE REDUCTASE SMALL CHAIN"/>
    <property type="match status" value="1"/>
</dbReference>
<dbReference type="InterPro" id="IPR009078">
    <property type="entry name" value="Ferritin-like_SF"/>
</dbReference>
<keyword evidence="3" id="KW-0472">Membrane</keyword>
<dbReference type="Gene3D" id="1.10.620.20">
    <property type="entry name" value="Ribonucleotide Reductase, subunit A"/>
    <property type="match status" value="1"/>
</dbReference>
<reference evidence="4 5" key="1">
    <citation type="journal article" date="2020" name="Elife">
        <title>Loss of centromere function drives karyotype evolution in closely related Malassezia species.</title>
        <authorList>
            <person name="Sankaranarayanan S.R."/>
            <person name="Ianiri G."/>
            <person name="Coelho M.A."/>
            <person name="Reza M.H."/>
            <person name="Thimmappa B.C."/>
            <person name="Ganguly P."/>
            <person name="Vadnala R.N."/>
            <person name="Sun S."/>
            <person name="Siddharthan R."/>
            <person name="Tellgren-Roth C."/>
            <person name="Dawson T.L."/>
            <person name="Heitman J."/>
            <person name="Sanyal K."/>
        </authorList>
    </citation>
    <scope>NUCLEOTIDE SEQUENCE [LARGE SCALE GENOMIC DNA]</scope>
    <source>
        <strain evidence="4">CBS14141</strain>
    </source>
</reference>
<evidence type="ECO:0000256" key="1">
    <source>
        <dbReference type="ARBA" id="ARBA00009303"/>
    </source>
</evidence>
<dbReference type="InterPro" id="IPR012348">
    <property type="entry name" value="RNR-like"/>
</dbReference>
<sequence>MSVTATPSKKVAESFSKIDMSASPTKKEQAKAAGVKEEEEETEVVSANPDEVYGKFVGEVDMNEEDEPLLVENKRRFVLFPIRYHEIWQMYKKAEASFWTAEEIDLSKDLHDWDNRLNDNERHFISHVLAFFAASDGIVNENLLERFSSEVQAAEARCFYGFQIMIENIHSETYSLLIDTYIREPEQRDFLFNAIETIPVVKQKAEWALRWISDRRASFSERLVAFAAVEGIFFSGSFASIFWLKKRGLMPGLSFSNELISRDEGLHTDFACLLFGHLKKRAHPDTVNRIITEAVAIEQDFLSDALPVSLIGMNARLMCQYIEFVADRLLVALGNPKHYNATNPFDFMENISLQGKSNFFERKVGDYAKAGVARPDEEEAQQASHSFSLEEDF</sequence>
<keyword evidence="3" id="KW-1133">Transmembrane helix</keyword>
<dbReference type="Proteomes" id="UP000818624">
    <property type="component" value="Chromosome 3"/>
</dbReference>
<dbReference type="InterPro" id="IPR000358">
    <property type="entry name" value="RNR_small_fam"/>
</dbReference>
<dbReference type="CDD" id="cd01049">
    <property type="entry name" value="RNRR2"/>
    <property type="match status" value="1"/>
</dbReference>
<dbReference type="EMBL" id="CP046236">
    <property type="protein sequence ID" value="WFD48984.1"/>
    <property type="molecule type" value="Genomic_DNA"/>
</dbReference>
<evidence type="ECO:0000313" key="5">
    <source>
        <dbReference type="Proteomes" id="UP000818624"/>
    </source>
</evidence>
<protein>
    <submittedName>
        <fullName evidence="4">Ribonucleoside-diphosphate reductase</fullName>
        <ecNumber evidence="4">1.17.4.1</ecNumber>
    </submittedName>
</protein>
<dbReference type="PROSITE" id="PS00368">
    <property type="entry name" value="RIBORED_SMALL"/>
    <property type="match status" value="1"/>
</dbReference>
<dbReference type="InterPro" id="IPR030475">
    <property type="entry name" value="RNR_small_AS"/>
</dbReference>
<comment type="similarity">
    <text evidence="1">Belongs to the ribonucleoside diphosphate reductase small chain family.</text>
</comment>
<organism evidence="4 5">
    <name type="scientific">Malassezia furfur</name>
    <name type="common">Pityriasis versicolor infection agent</name>
    <name type="synonym">Pityrosporum furfur</name>
    <dbReference type="NCBI Taxonomy" id="55194"/>
    <lineage>
        <taxon>Eukaryota</taxon>
        <taxon>Fungi</taxon>
        <taxon>Dikarya</taxon>
        <taxon>Basidiomycota</taxon>
        <taxon>Ustilaginomycotina</taxon>
        <taxon>Malasseziomycetes</taxon>
        <taxon>Malasseziales</taxon>
        <taxon>Malasseziaceae</taxon>
        <taxon>Malassezia</taxon>
    </lineage>
</organism>